<evidence type="ECO:0000256" key="1">
    <source>
        <dbReference type="ARBA" id="ARBA00022737"/>
    </source>
</evidence>
<dbReference type="EnsemblMetazoa" id="CLYHEMT005145.1">
    <property type="protein sequence ID" value="CLYHEMP005145.1"/>
    <property type="gene ID" value="CLYHEMG005145"/>
</dbReference>
<reference evidence="3" key="1">
    <citation type="submission" date="2021-01" db="UniProtKB">
        <authorList>
            <consortium name="EnsemblMetazoa"/>
        </authorList>
    </citation>
    <scope>IDENTIFICATION</scope>
</reference>
<dbReference type="SMART" id="SM00248">
    <property type="entry name" value="ANK"/>
    <property type="match status" value="3"/>
</dbReference>
<evidence type="ECO:0000256" key="2">
    <source>
        <dbReference type="ARBA" id="ARBA00023043"/>
    </source>
</evidence>
<keyword evidence="1" id="KW-0677">Repeat</keyword>
<name>A0A7M5WRA1_9CNID</name>
<dbReference type="InterPro" id="IPR002110">
    <property type="entry name" value="Ankyrin_rpt"/>
</dbReference>
<protein>
    <submittedName>
        <fullName evidence="3">Uncharacterized protein</fullName>
    </submittedName>
</protein>
<proteinExistence type="predicted"/>
<dbReference type="InterPro" id="IPR036770">
    <property type="entry name" value="Ankyrin_rpt-contain_sf"/>
</dbReference>
<dbReference type="RefSeq" id="XP_066930625.1">
    <property type="nucleotide sequence ID" value="XM_067074524.1"/>
</dbReference>
<organism evidence="3 4">
    <name type="scientific">Clytia hemisphaerica</name>
    <dbReference type="NCBI Taxonomy" id="252671"/>
    <lineage>
        <taxon>Eukaryota</taxon>
        <taxon>Metazoa</taxon>
        <taxon>Cnidaria</taxon>
        <taxon>Hydrozoa</taxon>
        <taxon>Hydroidolina</taxon>
        <taxon>Leptothecata</taxon>
        <taxon>Obeliida</taxon>
        <taxon>Clytiidae</taxon>
        <taxon>Clytia</taxon>
    </lineage>
</organism>
<keyword evidence="2" id="KW-0040">ANK repeat</keyword>
<keyword evidence="4" id="KW-1185">Reference proteome</keyword>
<dbReference type="Pfam" id="PF12796">
    <property type="entry name" value="Ank_2"/>
    <property type="match status" value="1"/>
</dbReference>
<dbReference type="Gene3D" id="1.25.40.20">
    <property type="entry name" value="Ankyrin repeat-containing domain"/>
    <property type="match status" value="1"/>
</dbReference>
<evidence type="ECO:0000313" key="4">
    <source>
        <dbReference type="Proteomes" id="UP000594262"/>
    </source>
</evidence>
<dbReference type="PANTHER" id="PTHR24198:SF165">
    <property type="entry name" value="ANKYRIN REPEAT-CONTAINING PROTEIN-RELATED"/>
    <property type="match status" value="1"/>
</dbReference>
<dbReference type="GeneID" id="136818166"/>
<dbReference type="Proteomes" id="UP000594262">
    <property type="component" value="Unplaced"/>
</dbReference>
<sequence>MNVTTIEYKIKCMAYLSYSTLTDLAEYFHLSPVWGSEENIAQRHEGFHFAEKKKFDFSQIFDLPMDEQKCCSGCKHKCYVCIDKECCETVDCAKSPCESCGKVNAKCKYQQLREAILVFKNLLDICHADNNFEYFESENDYVFPQFPFCYNVELLWDRVNTSLEFCLDFLLKTGYLNEETMKDRLMDFRLILKRSKSKIAVIFGNELSDMFKELTINRPESIVVDDEEPINQDKEEAGPVDSYYYNLPNGKKVWLKNNVVLRKTFTLIEKVFNGALFKFESDKYKIIKSQHQVNSLGWQDLDENAHEVRFSQGNLLLTTSSWQANHNYDVRVLLSTGEDRYQSIEYYGCTAKEKCSDLNDDELRKNWKFDELKLLIKKKDILKLKDIFSANKQNVHGLDPSKCSLLHWTAQYSSHEAAILLLKNGCDPLLKNKDGATAYHQAANYNSVSVMKVLIASNYKGMNAQDVDMYTPLHYACLNNGFDMVRFLTDQKGINVDLRNKKGKKADEVYAKTRDDIKKLIMICRAKSA</sequence>
<dbReference type="OrthoDB" id="6430205at2759"/>
<accession>A0A7M5WRA1</accession>
<evidence type="ECO:0000313" key="3">
    <source>
        <dbReference type="EnsemblMetazoa" id="CLYHEMP005145.1"/>
    </source>
</evidence>
<dbReference type="SUPFAM" id="SSF48403">
    <property type="entry name" value="Ankyrin repeat"/>
    <property type="match status" value="1"/>
</dbReference>
<dbReference type="PANTHER" id="PTHR24198">
    <property type="entry name" value="ANKYRIN REPEAT AND PROTEIN KINASE DOMAIN-CONTAINING PROTEIN"/>
    <property type="match status" value="1"/>
</dbReference>
<dbReference type="AlphaFoldDB" id="A0A7M5WRA1"/>